<dbReference type="InterPro" id="IPR052016">
    <property type="entry name" value="Bact_Sigma-Reg"/>
</dbReference>
<evidence type="ECO:0000313" key="4">
    <source>
        <dbReference type="EMBL" id="MFI1967190.1"/>
    </source>
</evidence>
<dbReference type="EC" id="3.1.3.16" evidence="4"/>
<reference evidence="4 5" key="1">
    <citation type="submission" date="2024-10" db="EMBL/GenBank/DDBJ databases">
        <title>The Natural Products Discovery Center: Release of the First 8490 Sequenced Strains for Exploring Actinobacteria Biosynthetic Diversity.</title>
        <authorList>
            <person name="Kalkreuter E."/>
            <person name="Kautsar S.A."/>
            <person name="Yang D."/>
            <person name="Bader C.D."/>
            <person name="Teijaro C.N."/>
            <person name="Fluegel L."/>
            <person name="Davis C.M."/>
            <person name="Simpson J.R."/>
            <person name="Lauterbach L."/>
            <person name="Steele A.D."/>
            <person name="Gui C."/>
            <person name="Meng S."/>
            <person name="Li G."/>
            <person name="Viehrig K."/>
            <person name="Ye F."/>
            <person name="Su P."/>
            <person name="Kiefer A.F."/>
            <person name="Nichols A."/>
            <person name="Cepeda A.J."/>
            <person name="Yan W."/>
            <person name="Fan B."/>
            <person name="Jiang Y."/>
            <person name="Adhikari A."/>
            <person name="Zheng C.-J."/>
            <person name="Schuster L."/>
            <person name="Cowan T.M."/>
            <person name="Smanski M.J."/>
            <person name="Chevrette M.G."/>
            <person name="De Carvalho L.P.S."/>
            <person name="Shen B."/>
        </authorList>
    </citation>
    <scope>NUCLEOTIDE SEQUENCE [LARGE SCALE GENOMIC DNA]</scope>
    <source>
        <strain evidence="4 5">NPDC020327</strain>
    </source>
</reference>
<dbReference type="InterPro" id="IPR036457">
    <property type="entry name" value="PPM-type-like_dom_sf"/>
</dbReference>
<dbReference type="RefSeq" id="WP_398719512.1">
    <property type="nucleotide sequence ID" value="NZ_JBIRWE010000015.1"/>
</dbReference>
<protein>
    <submittedName>
        <fullName evidence="4">PP2C family protein-serine/threonine phosphatase</fullName>
        <ecNumber evidence="4">3.1.3.16</ecNumber>
    </submittedName>
</protein>
<sequence>MGMRVGGPGPRGRRPGGATPFFRARRSRGKDPDDGNGGGGGSGQENGGGGGAGDSGNGSSAGGSGNSSGNGNGNGRAISGGSRLLRWLPVLLLVAGFVFEVSTPARFTGSPFYSAAPLVAAPLYTLRNTILIGVASLATVLGLHFYNGTESDIESVTEMVTITTVTALALLINRAVRRSDRRLASARGIAEAAQRAVLPAPADQIGGLHVAARYEAAHAEASIGGDLYAVQDTPHGVRLIVGDVRGKGLGAVEAVAIVIGAFREAAEQEGTLDRVATRLERALQREGGRREGLDQSEGFTTAVLAEVSPDHGTLRVLNRGHPAPLLLYADGGVRGAEPSSLAMPLGMSELGQWPDRVDELGFPEGATLLLFTDGVTEARDAHGVFYDPKERLRGSQFAGPDALLDALVADVERHTAGAVTDDMALLAVSRPPSPYTP</sequence>
<feature type="compositionally biased region" description="Gly residues" evidence="2">
    <location>
        <begin position="35"/>
        <end position="74"/>
    </location>
</feature>
<dbReference type="Gene3D" id="3.60.40.10">
    <property type="entry name" value="PPM-type phosphatase domain"/>
    <property type="match status" value="1"/>
</dbReference>
<comment type="caution">
    <text evidence="4">The sequence shown here is derived from an EMBL/GenBank/DDBJ whole genome shotgun (WGS) entry which is preliminary data.</text>
</comment>
<feature type="compositionally biased region" description="Gly residues" evidence="2">
    <location>
        <begin position="1"/>
        <end position="10"/>
    </location>
</feature>
<accession>A0ABW7UX69</accession>
<evidence type="ECO:0000259" key="3">
    <source>
        <dbReference type="SMART" id="SM00331"/>
    </source>
</evidence>
<keyword evidence="5" id="KW-1185">Reference proteome</keyword>
<dbReference type="GO" id="GO:0004722">
    <property type="term" value="F:protein serine/threonine phosphatase activity"/>
    <property type="evidence" value="ECO:0007669"/>
    <property type="project" value="UniProtKB-EC"/>
</dbReference>
<dbReference type="Proteomes" id="UP001611548">
    <property type="component" value="Unassembled WGS sequence"/>
</dbReference>
<dbReference type="Pfam" id="PF07228">
    <property type="entry name" value="SpoIIE"/>
    <property type="match status" value="1"/>
</dbReference>
<evidence type="ECO:0000313" key="5">
    <source>
        <dbReference type="Proteomes" id="UP001611548"/>
    </source>
</evidence>
<name>A0ABW7UX69_9ACTN</name>
<dbReference type="SUPFAM" id="SSF81606">
    <property type="entry name" value="PP2C-like"/>
    <property type="match status" value="1"/>
</dbReference>
<dbReference type="SMART" id="SM00331">
    <property type="entry name" value="PP2C_SIG"/>
    <property type="match status" value="1"/>
</dbReference>
<dbReference type="EMBL" id="JBIRWE010000015">
    <property type="protein sequence ID" value="MFI1967190.1"/>
    <property type="molecule type" value="Genomic_DNA"/>
</dbReference>
<keyword evidence="1 4" id="KW-0378">Hydrolase</keyword>
<evidence type="ECO:0000256" key="1">
    <source>
        <dbReference type="ARBA" id="ARBA00022801"/>
    </source>
</evidence>
<organism evidence="4 5">
    <name type="scientific">Streptomyces pathocidini</name>
    <dbReference type="NCBI Taxonomy" id="1650571"/>
    <lineage>
        <taxon>Bacteria</taxon>
        <taxon>Bacillati</taxon>
        <taxon>Actinomycetota</taxon>
        <taxon>Actinomycetes</taxon>
        <taxon>Kitasatosporales</taxon>
        <taxon>Streptomycetaceae</taxon>
        <taxon>Streptomyces</taxon>
    </lineage>
</organism>
<proteinExistence type="predicted"/>
<gene>
    <name evidence="4" type="ORF">ACH429_24235</name>
</gene>
<feature type="domain" description="PPM-type phosphatase" evidence="3">
    <location>
        <begin position="208"/>
        <end position="430"/>
    </location>
</feature>
<evidence type="ECO:0000256" key="2">
    <source>
        <dbReference type="SAM" id="MobiDB-lite"/>
    </source>
</evidence>
<dbReference type="PANTHER" id="PTHR43156">
    <property type="entry name" value="STAGE II SPORULATION PROTEIN E-RELATED"/>
    <property type="match status" value="1"/>
</dbReference>
<feature type="region of interest" description="Disordered" evidence="2">
    <location>
        <begin position="1"/>
        <end position="74"/>
    </location>
</feature>
<dbReference type="InterPro" id="IPR001932">
    <property type="entry name" value="PPM-type_phosphatase-like_dom"/>
</dbReference>
<dbReference type="PANTHER" id="PTHR43156:SF2">
    <property type="entry name" value="STAGE II SPORULATION PROTEIN E"/>
    <property type="match status" value="1"/>
</dbReference>